<dbReference type="InterPro" id="IPR029066">
    <property type="entry name" value="PLP-binding_barrel"/>
</dbReference>
<dbReference type="Gene3D" id="2.40.37.10">
    <property type="entry name" value="Lyase, Ornithine Decarboxylase, Chain A, domain 1"/>
    <property type="match status" value="1"/>
</dbReference>
<dbReference type="NCBIfam" id="TIGR00492">
    <property type="entry name" value="alr"/>
    <property type="match status" value="1"/>
</dbReference>
<dbReference type="FunFam" id="2.40.37.10:FF:000006">
    <property type="entry name" value="Alanine racemase"/>
    <property type="match status" value="1"/>
</dbReference>
<dbReference type="SUPFAM" id="SSF51419">
    <property type="entry name" value="PLP-binding barrel"/>
    <property type="match status" value="1"/>
</dbReference>
<dbReference type="EMBL" id="DVLL01000005">
    <property type="protein sequence ID" value="HIT58293.1"/>
    <property type="molecule type" value="Genomic_DNA"/>
</dbReference>
<evidence type="ECO:0000256" key="6">
    <source>
        <dbReference type="PIRSR" id="PIRSR600821-50"/>
    </source>
</evidence>
<feature type="active site" description="Proton acceptor; specific for L-alanine" evidence="5">
    <location>
        <position position="272"/>
    </location>
</feature>
<evidence type="ECO:0000256" key="2">
    <source>
        <dbReference type="ARBA" id="ARBA00001933"/>
    </source>
</evidence>
<keyword evidence="4 5" id="KW-0413">Isomerase</keyword>
<gene>
    <name evidence="9" type="primary">alr</name>
    <name evidence="9" type="ORF">IAC39_01000</name>
</gene>
<feature type="binding site" evidence="5 7">
    <location>
        <position position="137"/>
    </location>
    <ligand>
        <name>substrate</name>
    </ligand>
</feature>
<evidence type="ECO:0000313" key="9">
    <source>
        <dbReference type="EMBL" id="HIT58293.1"/>
    </source>
</evidence>
<dbReference type="SMART" id="SM01005">
    <property type="entry name" value="Ala_racemase_C"/>
    <property type="match status" value="1"/>
</dbReference>
<dbReference type="Pfam" id="PF00842">
    <property type="entry name" value="Ala_racemase_C"/>
    <property type="match status" value="1"/>
</dbReference>
<comment type="caution">
    <text evidence="9">The sequence shown here is derived from an EMBL/GenBank/DDBJ whole genome shotgun (WGS) entry which is preliminary data.</text>
</comment>
<dbReference type="EC" id="5.1.1.1" evidence="5"/>
<evidence type="ECO:0000259" key="8">
    <source>
        <dbReference type="SMART" id="SM01005"/>
    </source>
</evidence>
<dbReference type="InterPro" id="IPR009006">
    <property type="entry name" value="Ala_racemase/Decarboxylase_C"/>
</dbReference>
<evidence type="ECO:0000256" key="1">
    <source>
        <dbReference type="ARBA" id="ARBA00000316"/>
    </source>
</evidence>
<feature type="domain" description="Alanine racemase C-terminal" evidence="8">
    <location>
        <begin position="251"/>
        <end position="379"/>
    </location>
</feature>
<dbReference type="InterPro" id="IPR000821">
    <property type="entry name" value="Ala_racemase"/>
</dbReference>
<organism evidence="9 10">
    <name type="scientific">Candidatus Faeciplasma pullistercoris</name>
    <dbReference type="NCBI Taxonomy" id="2840800"/>
    <lineage>
        <taxon>Bacteria</taxon>
        <taxon>Bacillati</taxon>
        <taxon>Bacillota</taxon>
        <taxon>Clostridia</taxon>
        <taxon>Eubacteriales</taxon>
        <taxon>Oscillospiraceae</taxon>
        <taxon>Oscillospiraceae incertae sedis</taxon>
        <taxon>Candidatus Faeciplasma</taxon>
    </lineage>
</organism>
<comment type="pathway">
    <text evidence="5">Amino-acid biosynthesis; D-alanine biosynthesis; D-alanine from L-alanine: step 1/1.</text>
</comment>
<dbReference type="AlphaFoldDB" id="A0A9D1GT68"/>
<dbReference type="InterPro" id="IPR011079">
    <property type="entry name" value="Ala_racemase_C"/>
</dbReference>
<dbReference type="GO" id="GO:0030170">
    <property type="term" value="F:pyridoxal phosphate binding"/>
    <property type="evidence" value="ECO:0007669"/>
    <property type="project" value="UniProtKB-UniRule"/>
</dbReference>
<evidence type="ECO:0000256" key="3">
    <source>
        <dbReference type="ARBA" id="ARBA00022898"/>
    </source>
</evidence>
<evidence type="ECO:0000256" key="5">
    <source>
        <dbReference type="HAMAP-Rule" id="MF_01201"/>
    </source>
</evidence>
<feature type="active site" description="Proton acceptor; specific for D-alanine" evidence="5">
    <location>
        <position position="40"/>
    </location>
</feature>
<comment type="function">
    <text evidence="5">Catalyzes the interconversion of L-alanine and D-alanine. May also act on other amino acids.</text>
</comment>
<evidence type="ECO:0000256" key="7">
    <source>
        <dbReference type="PIRSR" id="PIRSR600821-52"/>
    </source>
</evidence>
<reference evidence="9" key="2">
    <citation type="journal article" date="2021" name="PeerJ">
        <title>Extensive microbial diversity within the chicken gut microbiome revealed by metagenomics and culture.</title>
        <authorList>
            <person name="Gilroy R."/>
            <person name="Ravi A."/>
            <person name="Getino M."/>
            <person name="Pursley I."/>
            <person name="Horton D.L."/>
            <person name="Alikhan N.F."/>
            <person name="Baker D."/>
            <person name="Gharbi K."/>
            <person name="Hall N."/>
            <person name="Watson M."/>
            <person name="Adriaenssens E.M."/>
            <person name="Foster-Nyarko E."/>
            <person name="Jarju S."/>
            <person name="Secka A."/>
            <person name="Antonio M."/>
            <person name="Oren A."/>
            <person name="Chaudhuri R.R."/>
            <person name="La Ragione R."/>
            <person name="Hildebrand F."/>
            <person name="Pallen M.J."/>
        </authorList>
    </citation>
    <scope>NUCLEOTIDE SEQUENCE</scope>
    <source>
        <strain evidence="9">CHK33-4379</strain>
    </source>
</reference>
<proteinExistence type="inferred from homology"/>
<dbReference type="GO" id="GO:0030632">
    <property type="term" value="P:D-alanine biosynthetic process"/>
    <property type="evidence" value="ECO:0007669"/>
    <property type="project" value="UniProtKB-UniRule"/>
</dbReference>
<evidence type="ECO:0000256" key="4">
    <source>
        <dbReference type="ARBA" id="ARBA00023235"/>
    </source>
</evidence>
<dbReference type="PANTHER" id="PTHR30511:SF0">
    <property type="entry name" value="ALANINE RACEMASE, CATABOLIC-RELATED"/>
    <property type="match status" value="1"/>
</dbReference>
<dbReference type="Proteomes" id="UP000824136">
    <property type="component" value="Unassembled WGS sequence"/>
</dbReference>
<name>A0A9D1GT68_9FIRM</name>
<sequence>MNKKELKRAWAEIHLDRLKNNISLCRERLDGRCGLICVVKANCYGHGAEGVIPAMLEAGVDFFAVSNIIEAIELRELGVTGSILILGYTPPRNAPELIRYDIIQAITEYDYAAELCGCCPTGKTVRCHIAVDTGMSRIGIRSDSVLELRDTCLRIAALGGISAEGIFTHLSVADSDKPEDIAYTRDQIELICSLKAELDGVGSGIKSVHFLNSAGAMYHIDPRSDYARLGIVLYGLKPDYSRALGLGLEPVMELKACVSQVKTVEAGVSVSYGRTFVTERETRIATVSIGYADGYPRLLSNRARVLVRGREAKIIGRVCMDQLMIDVSGVPDVREGDVVTLFGRDGGLEITADELADSYGSIGYELVCGISQRVPRIYIN</sequence>
<protein>
    <recommendedName>
        <fullName evidence="5">Alanine racemase</fullName>
        <ecNumber evidence="5">5.1.1.1</ecNumber>
    </recommendedName>
</protein>
<reference evidence="9" key="1">
    <citation type="submission" date="2020-10" db="EMBL/GenBank/DDBJ databases">
        <authorList>
            <person name="Gilroy R."/>
        </authorList>
    </citation>
    <scope>NUCLEOTIDE SEQUENCE</scope>
    <source>
        <strain evidence="9">CHK33-4379</strain>
    </source>
</reference>
<feature type="binding site" evidence="5 7">
    <location>
        <position position="320"/>
    </location>
    <ligand>
        <name>substrate</name>
    </ligand>
</feature>
<dbReference type="FunFam" id="3.20.20.10:FF:000002">
    <property type="entry name" value="Alanine racemase"/>
    <property type="match status" value="1"/>
</dbReference>
<dbReference type="HAMAP" id="MF_01201">
    <property type="entry name" value="Ala_racemase"/>
    <property type="match status" value="1"/>
</dbReference>
<dbReference type="CDD" id="cd00430">
    <property type="entry name" value="PLPDE_III_AR"/>
    <property type="match status" value="1"/>
</dbReference>
<dbReference type="PRINTS" id="PR00992">
    <property type="entry name" value="ALARACEMASE"/>
</dbReference>
<accession>A0A9D1GT68</accession>
<comment type="similarity">
    <text evidence="5">Belongs to the alanine racemase family.</text>
</comment>
<dbReference type="Pfam" id="PF01168">
    <property type="entry name" value="Ala_racemase_N"/>
    <property type="match status" value="1"/>
</dbReference>
<keyword evidence="3 5" id="KW-0663">Pyridoxal phosphate</keyword>
<dbReference type="GO" id="GO:0009252">
    <property type="term" value="P:peptidoglycan biosynthetic process"/>
    <property type="evidence" value="ECO:0007669"/>
    <property type="project" value="TreeGrafter"/>
</dbReference>
<comment type="cofactor">
    <cofactor evidence="2 5 6">
        <name>pyridoxal 5'-phosphate</name>
        <dbReference type="ChEBI" id="CHEBI:597326"/>
    </cofactor>
</comment>
<comment type="catalytic activity">
    <reaction evidence="1 5">
        <text>L-alanine = D-alanine</text>
        <dbReference type="Rhea" id="RHEA:20249"/>
        <dbReference type="ChEBI" id="CHEBI:57416"/>
        <dbReference type="ChEBI" id="CHEBI:57972"/>
        <dbReference type="EC" id="5.1.1.1"/>
    </reaction>
</comment>
<dbReference type="PANTHER" id="PTHR30511">
    <property type="entry name" value="ALANINE RACEMASE"/>
    <property type="match status" value="1"/>
</dbReference>
<feature type="modified residue" description="N6-(pyridoxal phosphate)lysine" evidence="5 6">
    <location>
        <position position="40"/>
    </location>
</feature>
<dbReference type="SUPFAM" id="SSF50621">
    <property type="entry name" value="Alanine racemase C-terminal domain-like"/>
    <property type="match status" value="1"/>
</dbReference>
<dbReference type="GO" id="GO:0005829">
    <property type="term" value="C:cytosol"/>
    <property type="evidence" value="ECO:0007669"/>
    <property type="project" value="TreeGrafter"/>
</dbReference>
<dbReference type="InterPro" id="IPR001608">
    <property type="entry name" value="Ala_racemase_N"/>
</dbReference>
<dbReference type="Gene3D" id="3.20.20.10">
    <property type="entry name" value="Alanine racemase"/>
    <property type="match status" value="1"/>
</dbReference>
<dbReference type="GO" id="GO:0008784">
    <property type="term" value="F:alanine racemase activity"/>
    <property type="evidence" value="ECO:0007669"/>
    <property type="project" value="UniProtKB-UniRule"/>
</dbReference>
<evidence type="ECO:0000313" key="10">
    <source>
        <dbReference type="Proteomes" id="UP000824136"/>
    </source>
</evidence>